<dbReference type="PANTHER" id="PTHR15036">
    <property type="entry name" value="PIKACHURIN-LIKE PROTEIN"/>
    <property type="match status" value="1"/>
</dbReference>
<keyword evidence="4" id="KW-0732">Signal</keyword>
<dbReference type="STRING" id="6279.A0A5S6P954"/>
<accession>A0A4E9FKZ8</accession>
<feature type="signal peptide" evidence="4">
    <location>
        <begin position="1"/>
        <end position="18"/>
    </location>
</feature>
<organism evidence="7">
    <name type="scientific">Brugia malayi</name>
    <name type="common">Filarial nematode worm</name>
    <dbReference type="NCBI Taxonomy" id="6279"/>
    <lineage>
        <taxon>Eukaryota</taxon>
        <taxon>Metazoa</taxon>
        <taxon>Ecdysozoa</taxon>
        <taxon>Nematoda</taxon>
        <taxon>Chromadorea</taxon>
        <taxon>Rhabditida</taxon>
        <taxon>Spirurina</taxon>
        <taxon>Spiruromorpha</taxon>
        <taxon>Filarioidea</taxon>
        <taxon>Onchocercidae</taxon>
        <taxon>Brugia</taxon>
    </lineage>
</organism>
<comment type="caution">
    <text evidence="2">Lacks conserved residue(s) required for the propagation of feature annotation.</text>
</comment>
<gene>
    <name evidence="7 9" type="primary">Bma-itx-1</name>
    <name evidence="7" type="ORF">BM_BM12362</name>
</gene>
<evidence type="ECO:0000256" key="2">
    <source>
        <dbReference type="PROSITE-ProRule" id="PRU00076"/>
    </source>
</evidence>
<keyword evidence="1 2" id="KW-1015">Disulfide bond</keyword>
<dbReference type="InterPro" id="IPR001791">
    <property type="entry name" value="Laminin_G"/>
</dbReference>
<dbReference type="OrthoDB" id="5989513at2759"/>
<feature type="disulfide bond" evidence="2">
    <location>
        <begin position="497"/>
        <end position="506"/>
    </location>
</feature>
<feature type="domain" description="EGF-like" evidence="6">
    <location>
        <begin position="468"/>
        <end position="507"/>
    </location>
</feature>
<dbReference type="PANTHER" id="PTHR15036:SF94">
    <property type="entry name" value="INTESTINAL NEUREXIN-LIKE"/>
    <property type="match status" value="1"/>
</dbReference>
<keyword evidence="3" id="KW-0472">Membrane</keyword>
<keyword evidence="8" id="KW-1185">Reference proteome</keyword>
<dbReference type="InterPro" id="IPR036056">
    <property type="entry name" value="Fibrinogen-like_C"/>
</dbReference>
<dbReference type="CTD" id="6097829"/>
<evidence type="ECO:0000256" key="1">
    <source>
        <dbReference type="ARBA" id="ARBA00023157"/>
    </source>
</evidence>
<dbReference type="KEGG" id="bmy:BM_BM12362"/>
<dbReference type="PROSITE" id="PS50025">
    <property type="entry name" value="LAM_G_DOMAIN"/>
    <property type="match status" value="3"/>
</dbReference>
<evidence type="ECO:0000313" key="7">
    <source>
        <dbReference type="EMBL" id="VIO97182.1"/>
    </source>
</evidence>
<dbReference type="SMART" id="SM00181">
    <property type="entry name" value="EGF"/>
    <property type="match status" value="3"/>
</dbReference>
<dbReference type="Gene3D" id="2.60.120.200">
    <property type="match status" value="4"/>
</dbReference>
<dbReference type="InterPro" id="IPR000742">
    <property type="entry name" value="EGF"/>
</dbReference>
<dbReference type="AlphaFoldDB" id="A0A4E9FKZ8"/>
<reference evidence="9" key="3">
    <citation type="submission" date="2019-12" db="UniProtKB">
        <authorList>
            <consortium name="WormBaseParasite"/>
        </authorList>
    </citation>
    <scope>IDENTIFICATION</scope>
</reference>
<dbReference type="Proteomes" id="UP000006672">
    <property type="component" value="Unassembled WGS sequence"/>
</dbReference>
<dbReference type="RefSeq" id="XP_042936882.1">
    <property type="nucleotide sequence ID" value="XM_043080948.1"/>
</dbReference>
<name>A0A4E9FKZ8_BRUMA</name>
<evidence type="ECO:0000313" key="8">
    <source>
        <dbReference type="Proteomes" id="UP000006672"/>
    </source>
</evidence>
<dbReference type="PROSITE" id="PS00022">
    <property type="entry name" value="EGF_1"/>
    <property type="match status" value="1"/>
</dbReference>
<evidence type="ECO:0000256" key="3">
    <source>
        <dbReference type="SAM" id="Phobius"/>
    </source>
</evidence>
<accession>A0A5S6P954</accession>
<keyword evidence="2" id="KW-0245">EGF-like domain</keyword>
<feature type="chain" id="PRO_5023818367" evidence="4">
    <location>
        <begin position="19"/>
        <end position="1662"/>
    </location>
</feature>
<dbReference type="InterPro" id="IPR013320">
    <property type="entry name" value="ConA-like_dom_sf"/>
</dbReference>
<keyword evidence="3" id="KW-0812">Transmembrane</keyword>
<reference evidence="7" key="2">
    <citation type="submission" date="2019-04" db="EMBL/GenBank/DDBJ databases">
        <authorList>
            <person name="Howe K."/>
            <person name="Paulini M."/>
            <person name="Williams G."/>
        </authorList>
    </citation>
    <scope>NUCLEOTIDE SEQUENCE [LARGE SCALE GENOMIC DNA]</scope>
    <source>
        <strain evidence="7">FR3</strain>
    </source>
</reference>
<proteinExistence type="predicted"/>
<evidence type="ECO:0000259" key="6">
    <source>
        <dbReference type="PROSITE" id="PS50026"/>
    </source>
</evidence>
<reference evidence="8" key="1">
    <citation type="journal article" date="2007" name="Science">
        <title>Draft genome of the filarial nematode parasite Brugia malayi.</title>
        <authorList>
            <person name="Ghedin E."/>
            <person name="Wang S."/>
            <person name="Spiro D."/>
            <person name="Caler E."/>
            <person name="Zhao Q."/>
            <person name="Crabtree J."/>
            <person name="Allen J.E."/>
            <person name="Delcher A.L."/>
            <person name="Guiliano D.B."/>
            <person name="Miranda-Saavedra D."/>
            <person name="Angiuoli S.V."/>
            <person name="Creasy T."/>
            <person name="Amedeo P."/>
            <person name="Haas B."/>
            <person name="El-Sayed N.M."/>
            <person name="Wortman J.R."/>
            <person name="Feldblyum T."/>
            <person name="Tallon L."/>
            <person name="Schatz M."/>
            <person name="Shumway M."/>
            <person name="Koo H."/>
            <person name="Salzberg S.L."/>
            <person name="Schobel S."/>
            <person name="Pertea M."/>
            <person name="Pop M."/>
            <person name="White O."/>
            <person name="Barton G.J."/>
            <person name="Carlow C.K."/>
            <person name="Crawford M.J."/>
            <person name="Daub J."/>
            <person name="Dimmic M.W."/>
            <person name="Estes C.F."/>
            <person name="Foster J.M."/>
            <person name="Ganatra M."/>
            <person name="Gregory W.F."/>
            <person name="Johnson N.M."/>
            <person name="Jin J."/>
            <person name="Komuniecki R."/>
            <person name="Korf I."/>
            <person name="Kumar S."/>
            <person name="Laney S."/>
            <person name="Li B.W."/>
            <person name="Li W."/>
            <person name="Lindblom T.H."/>
            <person name="Lustigman S."/>
            <person name="Ma D."/>
            <person name="Maina C.V."/>
            <person name="Martin D.M."/>
            <person name="McCarter J.P."/>
            <person name="McReynolds L."/>
            <person name="Mitreva M."/>
            <person name="Nutman T.B."/>
            <person name="Parkinson J."/>
            <person name="Peregrin-Alvarez J.M."/>
            <person name="Poole C."/>
            <person name="Ren Q."/>
            <person name="Saunders L."/>
            <person name="Sluder A.E."/>
            <person name="Smith K."/>
            <person name="Stanke M."/>
            <person name="Unnasch T.R."/>
            <person name="Ware J."/>
            <person name="Wei A.D."/>
            <person name="Weil G."/>
            <person name="Williams D.J."/>
            <person name="Zhang Y."/>
            <person name="Williams S.A."/>
            <person name="Fraser-Liggett C."/>
            <person name="Slatko B."/>
            <person name="Blaxter M.L."/>
            <person name="Scott A.L."/>
        </authorList>
    </citation>
    <scope>NUCLEOTIDE SEQUENCE</scope>
    <source>
        <strain evidence="8">FR3</strain>
    </source>
</reference>
<dbReference type="SUPFAM" id="SSF49899">
    <property type="entry name" value="Concanavalin A-like lectins/glucanases"/>
    <property type="match status" value="4"/>
</dbReference>
<feature type="transmembrane region" description="Helical" evidence="3">
    <location>
        <begin position="1415"/>
        <end position="1437"/>
    </location>
</feature>
<dbReference type="PROSITE" id="PS50026">
    <property type="entry name" value="EGF_3"/>
    <property type="match status" value="1"/>
</dbReference>
<dbReference type="EMBL" id="CAAKNF010000194">
    <property type="protein sequence ID" value="VIO97182.1"/>
    <property type="molecule type" value="Genomic_DNA"/>
</dbReference>
<keyword evidence="3" id="KW-1133">Transmembrane helix</keyword>
<dbReference type="SMART" id="SM00282">
    <property type="entry name" value="LamG"/>
    <property type="match status" value="4"/>
</dbReference>
<dbReference type="CDD" id="cd00110">
    <property type="entry name" value="LamG"/>
    <property type="match status" value="3"/>
</dbReference>
<dbReference type="Pfam" id="PF02210">
    <property type="entry name" value="Laminin_G_2"/>
    <property type="match status" value="2"/>
</dbReference>
<evidence type="ECO:0000256" key="4">
    <source>
        <dbReference type="SAM" id="SignalP"/>
    </source>
</evidence>
<dbReference type="Gene3D" id="2.10.25.10">
    <property type="entry name" value="Laminin"/>
    <property type="match status" value="1"/>
</dbReference>
<evidence type="ECO:0000313" key="9">
    <source>
        <dbReference type="WBParaSite" id="Bm12362a.1"/>
    </source>
</evidence>
<sequence>MLHYGFLCLIISHSLISAQNEIPAQAVTLLDRKSYVEYKFIEWNYADDGPQLNLPIRFRTRSIDGRLITLSAQGLEGTIFTLSAYVDNAAVAVDLIDSQGKLMRKIRKQLPGVNNGIEHSMSIQLNLERKILKLIYGEGMMDTYEFNDNVKVENRMQLEIIIGNNDGLNSIIGCVTIVGLTVGNRFVFELEENKRSAMIRDNCDMLCTDELCNKGKCIDLFYRTVCDCRGTYQSGKQCNEAMKTINVSWDQYISYKMDDNGSQPTVISIDFKTDVNEGLIIHGTILSLETNKPIGKLKLALIYGQLRLTIANLAEISFDNVTLNNDRFNQILLEFEYNINMVHMTFNGNAKSASLRADDKDYHIRFDNELFFCAGDIEVGLSGCLRGIYVDYFDVIDGYAKGSPKVNANAELKNCDRNGSIILEESEIEILPAMEAKLLDGIMDGQVDDDKHDEFKGDILWKVTELPTKQFCENDEAVNCKNSIECIKENDIPICICRKGFTGASCQFSLLPWNCDEILRNGNTISGMYIIDPDGSGSLPETYAYCENGKTIVTHNMPNNTIIHSRDLGDIHMIVNYKLFNDQLLQSLKKHSEFCSQAVRYNCRMAPLRFDQMKTWFTSISNEFFGGFGGIDGTCPCDNNKCSKCNCDNGGTTSDYGLMTGDQVPIRGIYRLSDPSVDRGYMTLDPLICSGSAGQSDAYTMTIRKQFSVAEIGNWDGNMLSFEFRTYLESATLLSSKDSFITITMLERTFYLQIQNQINLSLIPQSRKNDGYWHRIIVDIRDGSIRFSVDDTVITAVIKHHSFSSTYLSIGGGGNGFLGCIRQILLNDTLHEVDQTLRGKCTNKCESHHCQHESGCEEDFVTDTVRCVCKNAIVHSGHLCQNSINYGTEVSFHDSKEAFLKAENITIAKALMQRIIFSFRTDQRDALLIYLHDQLYNFLQVHLSDHSHMVLTLNFNRTIHRCEVVAKIGNEYSRMKWIQVMIFQWTDSIELNVNDEICQITGERILSNNFIKKFEVTHDINDIIQPPVSPITEQGVTFNHSYVLLFVAGVPTEIHFGNLEPIYRSTIPNLLGCMRGLMIGDKIIDMRNQYYWSHYPSKPGMIKYGCELGCHQIEHLCKNGGHCSVQWTKTKNAENIISCDCARTSYYGEYCDKDNGAYFAGNSILVLNTAEIFEKAIVNWNEINEQTFSFAFSTTNTAKSTKLTKPQTLAAIHFKHNKMLQVILCKNGSINIAITTTDISFVYTFSYNYNDGYRHYFHARFHANKSLKITIDSWKNDFPIQLATDLSLAYAIKFSFGGPYITDITDMINADKKTVKYNYTGCLSNIDIDVSVPRMRLKPILYLHKPELEFAESVTIIGNKIQLGACNSFLIPGNLPPILNTVTAPVWDSPFITESYQRTFDNDKIDDDEMNESEWWIVPFIITLILLIILAGIFCLWKHKGLLHEQSPMPSSKDLENIAPSKDLENSPLLPAASNQKPAHVIKNDFALPEPDQQLDTNIPTRNIADDLKLTESKNALIVEAVIQQQTTNSRVSSIDGVSDMTTYFTANTEFNIDDESNDDNDDDDDDNDNCKDLLTQKIDDNDDNDNDCSNDTLINCKNNDSLTTNYRNLCNLGCNLSQRSLTFKRSDSTAPPGSPLYKPPEIGRRSLKIVASPCSPGSFNN</sequence>
<feature type="domain" description="Laminin G" evidence="5">
    <location>
        <begin position="889"/>
        <end position="1106"/>
    </location>
</feature>
<dbReference type="SUPFAM" id="SSF56496">
    <property type="entry name" value="Fibrinogen C-terminal domain-like"/>
    <property type="match status" value="1"/>
</dbReference>
<dbReference type="Gene3D" id="2.60.120.1000">
    <property type="match status" value="1"/>
</dbReference>
<evidence type="ECO:0000259" key="5">
    <source>
        <dbReference type="PROSITE" id="PS50025"/>
    </source>
</evidence>
<dbReference type="GeneID" id="6097829"/>
<protein>
    <submittedName>
        <fullName evidence="7 9">Uncharacterized protein</fullName>
    </submittedName>
</protein>
<dbReference type="InterPro" id="IPR050372">
    <property type="entry name" value="Neurexin-related_CASP"/>
</dbReference>
<dbReference type="WBParaSite" id="Bm12362a.1">
    <property type="protein sequence ID" value="Bm12362a.1"/>
    <property type="gene ID" value="WBGene00232623"/>
</dbReference>
<feature type="domain" description="Laminin G" evidence="5">
    <location>
        <begin position="691"/>
        <end position="850"/>
    </location>
</feature>
<dbReference type="PROSITE" id="PS01186">
    <property type="entry name" value="EGF_2"/>
    <property type="match status" value="1"/>
</dbReference>
<feature type="domain" description="Laminin G" evidence="5">
    <location>
        <begin position="242"/>
        <end position="415"/>
    </location>
</feature>